<reference evidence="2" key="1">
    <citation type="submission" date="2013-05" db="EMBL/GenBank/DDBJ databases">
        <authorList>
            <person name="Hegedusova E."/>
            <person name="Brejova B."/>
            <person name="Nosek J."/>
        </authorList>
    </citation>
    <scope>NUCLEOTIDE SEQUENCE</scope>
    <source>
        <strain evidence="2">NRRL Y-27909</strain>
    </source>
</reference>
<dbReference type="PANTHER" id="PTHR36181">
    <property type="entry name" value="INTRON-ENCODED ENDONUCLEASE AI3-RELATED"/>
    <property type="match status" value="1"/>
</dbReference>
<name>S5U6C1_9ASCO</name>
<dbReference type="InterPro" id="IPR051289">
    <property type="entry name" value="LAGLIDADG_Endonuclease"/>
</dbReference>
<protein>
    <recommendedName>
        <fullName evidence="1">Homing endonuclease LAGLIDADG domain-containing protein</fullName>
    </recommendedName>
</protein>
<dbReference type="AlphaFoldDB" id="S5U6C1"/>
<dbReference type="GO" id="GO:0005739">
    <property type="term" value="C:mitochondrion"/>
    <property type="evidence" value="ECO:0007669"/>
    <property type="project" value="UniProtKB-ARBA"/>
</dbReference>
<dbReference type="GeneID" id="16695381"/>
<dbReference type="InterPro" id="IPR004860">
    <property type="entry name" value="LAGLIDADG_dom"/>
</dbReference>
<proteinExistence type="predicted"/>
<dbReference type="Pfam" id="PF00961">
    <property type="entry name" value="LAGLIDADG_1"/>
    <property type="match status" value="2"/>
</dbReference>
<dbReference type="InterPro" id="IPR027434">
    <property type="entry name" value="Homing_endonucl"/>
</dbReference>
<dbReference type="SUPFAM" id="SSF55608">
    <property type="entry name" value="Homing endonucleases"/>
    <property type="match status" value="2"/>
</dbReference>
<geneLocation type="mitochondrion" evidence="2"/>
<accession>S5U6C1</accession>
<dbReference type="GO" id="GO:0004519">
    <property type="term" value="F:endonuclease activity"/>
    <property type="evidence" value="ECO:0007669"/>
    <property type="project" value="InterPro"/>
</dbReference>
<keyword evidence="2" id="KW-0496">Mitochondrion</keyword>
<dbReference type="Gene3D" id="3.10.28.10">
    <property type="entry name" value="Homing endonucleases"/>
    <property type="match status" value="2"/>
</dbReference>
<evidence type="ECO:0000313" key="2">
    <source>
        <dbReference type="EMBL" id="AGS44621.1"/>
    </source>
</evidence>
<dbReference type="RefSeq" id="YP_008475307.1">
    <property type="nucleotide sequence ID" value="NC_022176.1"/>
</dbReference>
<feature type="domain" description="Homing endonuclease LAGLIDADG" evidence="1">
    <location>
        <begin position="168"/>
        <end position="262"/>
    </location>
</feature>
<feature type="domain" description="Homing endonuclease LAGLIDADG" evidence="1">
    <location>
        <begin position="51"/>
        <end position="137"/>
    </location>
</feature>
<gene>
    <name evidence="2" type="primary">cox1-I2</name>
</gene>
<dbReference type="PANTHER" id="PTHR36181:SF4">
    <property type="entry name" value="LAGLIDADG ENDONUCLEASE"/>
    <property type="match status" value="1"/>
</dbReference>
<sequence length="294" mass="34795">MIPILILVFFKTNTNILINKEDFNFNEFNDLYLKYYPYRKLPNKEFLEWFVGYFESEGNMIMGKSAQSFDIVVSDQNKYLLEIIQSNLGLGSISIHSKQNKNWAWTVKNSRQIILICLLLNGNLVLPTRYTKFISFLSLVNIRLVKNNEKIINIKSNIRLPSLKDHWLAGFTDAEGNFNININKQIISYSIEQKQLANKYVLEYIKELFDKDSGIRDLGEVKVNSKNYWEYSINGIKVNKVFNYFDKYKLINKRINYDIFKELLLTIDEWEHLDKRDKIRIKSKLINSKNKKGK</sequence>
<evidence type="ECO:0000259" key="1">
    <source>
        <dbReference type="Pfam" id="PF00961"/>
    </source>
</evidence>
<dbReference type="EMBL" id="KF017574">
    <property type="protein sequence ID" value="AGS44621.1"/>
    <property type="molecule type" value="Genomic_DNA"/>
</dbReference>
<organism evidence="2">
    <name type="scientific">Candida chauliodis</name>
    <dbReference type="NCBI Taxonomy" id="391825"/>
    <lineage>
        <taxon>Eukaryota</taxon>
        <taxon>Fungi</taxon>
        <taxon>Dikarya</taxon>
        <taxon>Ascomycota</taxon>
        <taxon>Saccharomycotina</taxon>
        <taxon>Pichiomycetes</taxon>
        <taxon>Debaryomycetaceae</taxon>
        <taxon>Candida/Lodderomyces clade</taxon>
        <taxon>Candida</taxon>
    </lineage>
</organism>